<reference evidence="3 6" key="4">
    <citation type="journal article" date="2024" name="Microbiol. Resour. Announc.">
        <title>Genome annotations for the ascomycete fungi Trichoderma harzianum, Trichoderma aggressivum, and Purpureocillium lilacinum.</title>
        <authorList>
            <person name="Beijen E.P.W."/>
            <person name="Ohm R.A."/>
        </authorList>
    </citation>
    <scope>NUCLEOTIDE SEQUENCE [LARGE SCALE GENOMIC DNA]</scope>
    <source>
        <strain evidence="3 6">CBS 150709</strain>
    </source>
</reference>
<keyword evidence="2" id="KW-0732">Signal</keyword>
<evidence type="ECO:0000256" key="1">
    <source>
        <dbReference type="SAM" id="MobiDB-lite"/>
    </source>
</evidence>
<feature type="chain" id="PRO_5015452014" evidence="2">
    <location>
        <begin position="19"/>
        <end position="100"/>
    </location>
</feature>
<name>A0A2U3E9Q8_PURLI</name>
<dbReference type="EMBL" id="LCWV01000008">
    <property type="protein sequence ID" value="PWI71232.1"/>
    <property type="molecule type" value="Genomic_DNA"/>
</dbReference>
<comment type="caution">
    <text evidence="4">The sequence shown here is derived from an EMBL/GenBank/DDBJ whole genome shotgun (WGS) entry which is preliminary data.</text>
</comment>
<evidence type="ECO:0000256" key="2">
    <source>
        <dbReference type="SAM" id="SignalP"/>
    </source>
</evidence>
<organism evidence="4 5">
    <name type="scientific">Purpureocillium lilacinum</name>
    <name type="common">Paecilomyces lilacinus</name>
    <dbReference type="NCBI Taxonomy" id="33203"/>
    <lineage>
        <taxon>Eukaryota</taxon>
        <taxon>Fungi</taxon>
        <taxon>Dikarya</taxon>
        <taxon>Ascomycota</taxon>
        <taxon>Pezizomycotina</taxon>
        <taxon>Sordariomycetes</taxon>
        <taxon>Hypocreomycetidae</taxon>
        <taxon>Hypocreales</taxon>
        <taxon>Ophiocordycipitaceae</taxon>
        <taxon>Purpureocillium</taxon>
    </lineage>
</organism>
<feature type="region of interest" description="Disordered" evidence="1">
    <location>
        <begin position="21"/>
        <end position="42"/>
    </location>
</feature>
<evidence type="ECO:0000313" key="5">
    <source>
        <dbReference type="Proteomes" id="UP000245956"/>
    </source>
</evidence>
<gene>
    <name evidence="4" type="ORF">PCL_12600</name>
    <name evidence="3" type="ORF">Purlil1_8722</name>
</gene>
<feature type="signal peptide" evidence="2">
    <location>
        <begin position="1"/>
        <end position="18"/>
    </location>
</feature>
<reference evidence="4" key="1">
    <citation type="submission" date="2015-05" db="EMBL/GenBank/DDBJ databases">
        <authorList>
            <person name="Wang D.B."/>
            <person name="Wang M."/>
        </authorList>
    </citation>
    <scope>NUCLEOTIDE SEQUENCE</scope>
    <source>
        <strain evidence="4">36-1</strain>
    </source>
</reference>
<reference evidence="4 5" key="2">
    <citation type="journal article" date="2016" name="Front. Microbiol.">
        <title>Genome and transcriptome sequences reveal the specific parasitism of the nematophagous Purpureocillium lilacinum 36-1.</title>
        <authorList>
            <person name="Xie J."/>
            <person name="Li S."/>
            <person name="Mo C."/>
            <person name="Xiao X."/>
            <person name="Peng D."/>
            <person name="Wang G."/>
            <person name="Xiao Y."/>
        </authorList>
    </citation>
    <scope>NUCLEOTIDE SEQUENCE [LARGE SCALE GENOMIC DNA]</scope>
    <source>
        <strain evidence="4 5">36-1</strain>
    </source>
</reference>
<dbReference type="EMBL" id="JAWRVI010000036">
    <property type="protein sequence ID" value="KAK4086988.1"/>
    <property type="molecule type" value="Genomic_DNA"/>
</dbReference>
<protein>
    <submittedName>
        <fullName evidence="4">Uncharacterized protein</fullName>
    </submittedName>
</protein>
<evidence type="ECO:0000313" key="6">
    <source>
        <dbReference type="Proteomes" id="UP001287286"/>
    </source>
</evidence>
<sequence>MAFLFFPVIVVRIGIRAALPNPPAPPGLRTRQARETRAGIPHASGIWTATSDGLREWSRGASPGKGSIHLTSVPIMYESPSPQRVSLGPDWAWADGTGAP</sequence>
<evidence type="ECO:0000313" key="4">
    <source>
        <dbReference type="EMBL" id="PWI71232.1"/>
    </source>
</evidence>
<keyword evidence="6" id="KW-1185">Reference proteome</keyword>
<proteinExistence type="predicted"/>
<accession>A0A2U3E9Q8</accession>
<reference evidence="3" key="3">
    <citation type="submission" date="2023-11" db="EMBL/GenBank/DDBJ databases">
        <authorList>
            <person name="Beijen E."/>
            <person name="Ohm R.A."/>
        </authorList>
    </citation>
    <scope>NUCLEOTIDE SEQUENCE</scope>
    <source>
        <strain evidence="3">CBS 150709</strain>
    </source>
</reference>
<dbReference type="Proteomes" id="UP001287286">
    <property type="component" value="Unassembled WGS sequence"/>
</dbReference>
<evidence type="ECO:0000313" key="3">
    <source>
        <dbReference type="EMBL" id="KAK4086988.1"/>
    </source>
</evidence>
<dbReference type="Proteomes" id="UP000245956">
    <property type="component" value="Unassembled WGS sequence"/>
</dbReference>
<dbReference type="AlphaFoldDB" id="A0A2U3E9Q8"/>